<keyword evidence="11" id="KW-0472">Membrane</keyword>
<dbReference type="AlphaFoldDB" id="A0A7I7MTF1"/>
<dbReference type="PANTHER" id="PTHR40765:SF2">
    <property type="entry name" value="ESX-2 SECRETION SYSTEM ATPASE ECCB2"/>
    <property type="match status" value="1"/>
</dbReference>
<gene>
    <name evidence="12" type="ORF">MSHI_34700</name>
</gene>
<proteinExistence type="inferred from homology"/>
<keyword evidence="8" id="KW-0378">Hydrolase</keyword>
<evidence type="ECO:0000256" key="11">
    <source>
        <dbReference type="ARBA" id="ARBA00023136"/>
    </source>
</evidence>
<dbReference type="PANTHER" id="PTHR40765">
    <property type="entry name" value="ESX-2 SECRETION SYSTEM ATPASE ECCB2"/>
    <property type="match status" value="1"/>
</dbReference>
<keyword evidence="9" id="KW-0067">ATP-binding</keyword>
<reference evidence="12 13" key="1">
    <citation type="journal article" date="2019" name="Emerg. Microbes Infect.">
        <title>Comprehensive subspecies identification of 175 nontuberculous mycobacteria species based on 7547 genomic profiles.</title>
        <authorList>
            <person name="Matsumoto Y."/>
            <person name="Kinjo T."/>
            <person name="Motooka D."/>
            <person name="Nabeya D."/>
            <person name="Jung N."/>
            <person name="Uechi K."/>
            <person name="Horii T."/>
            <person name="Iida T."/>
            <person name="Fujita J."/>
            <person name="Nakamura S."/>
        </authorList>
    </citation>
    <scope>NUCLEOTIDE SEQUENCE [LARGE SCALE GENOMIC DNA]</scope>
    <source>
        <strain evidence="12 13">JCM 14233</strain>
    </source>
</reference>
<evidence type="ECO:0000256" key="7">
    <source>
        <dbReference type="ARBA" id="ARBA00022741"/>
    </source>
</evidence>
<dbReference type="InterPro" id="IPR007795">
    <property type="entry name" value="T7SS_EccB"/>
</dbReference>
<evidence type="ECO:0000256" key="3">
    <source>
        <dbReference type="ARBA" id="ARBA00022448"/>
    </source>
</evidence>
<evidence type="ECO:0000256" key="9">
    <source>
        <dbReference type="ARBA" id="ARBA00022840"/>
    </source>
</evidence>
<evidence type="ECO:0000256" key="4">
    <source>
        <dbReference type="ARBA" id="ARBA00022475"/>
    </source>
</evidence>
<evidence type="ECO:0000313" key="13">
    <source>
        <dbReference type="Proteomes" id="UP000467236"/>
    </source>
</evidence>
<dbReference type="GO" id="GO:0016787">
    <property type="term" value="F:hydrolase activity"/>
    <property type="evidence" value="ECO:0007669"/>
    <property type="project" value="UniProtKB-KW"/>
</dbReference>
<dbReference type="EMBL" id="AP022575">
    <property type="protein sequence ID" value="BBX75564.1"/>
    <property type="molecule type" value="Genomic_DNA"/>
</dbReference>
<dbReference type="NCBIfam" id="TIGR03919">
    <property type="entry name" value="T7SS_EccB"/>
    <property type="match status" value="1"/>
</dbReference>
<keyword evidence="3" id="KW-0813">Transport</keyword>
<comment type="similarity">
    <text evidence="2">Belongs to the EccB family.</text>
</comment>
<dbReference type="GO" id="GO:0005886">
    <property type="term" value="C:plasma membrane"/>
    <property type="evidence" value="ECO:0007669"/>
    <property type="project" value="UniProtKB-SubCell"/>
</dbReference>
<dbReference type="KEGG" id="mshj:MSHI_34700"/>
<dbReference type="GO" id="GO:0005576">
    <property type="term" value="C:extracellular region"/>
    <property type="evidence" value="ECO:0007669"/>
    <property type="project" value="TreeGrafter"/>
</dbReference>
<evidence type="ECO:0000313" key="12">
    <source>
        <dbReference type="EMBL" id="BBX75564.1"/>
    </source>
</evidence>
<accession>A0A7I7MTF1</accession>
<dbReference type="Pfam" id="PF05108">
    <property type="entry name" value="T7SS_ESX1_EccB"/>
    <property type="match status" value="1"/>
</dbReference>
<keyword evidence="10" id="KW-1133">Transmembrane helix</keyword>
<evidence type="ECO:0000256" key="10">
    <source>
        <dbReference type="ARBA" id="ARBA00022989"/>
    </source>
</evidence>
<dbReference type="OrthoDB" id="3847604at2"/>
<keyword evidence="6" id="KW-0812">Transmembrane</keyword>
<dbReference type="Gene3D" id="3.30.2390.20">
    <property type="entry name" value="Type VII secretion system EccB, repeat 1 domain"/>
    <property type="match status" value="1"/>
</dbReference>
<comment type="subcellular location">
    <subcellularLocation>
        <location evidence="1">Cell inner membrane</location>
        <topology evidence="1">Single-pass membrane protein</topology>
    </subcellularLocation>
</comment>
<evidence type="ECO:0000256" key="8">
    <source>
        <dbReference type="ARBA" id="ARBA00022801"/>
    </source>
</evidence>
<dbReference type="RefSeq" id="WP_083052312.1">
    <property type="nucleotide sequence ID" value="NZ_AP022575.1"/>
</dbReference>
<evidence type="ECO:0000256" key="6">
    <source>
        <dbReference type="ARBA" id="ARBA00022692"/>
    </source>
</evidence>
<evidence type="ECO:0000256" key="2">
    <source>
        <dbReference type="ARBA" id="ARBA00008149"/>
    </source>
</evidence>
<keyword evidence="7" id="KW-0547">Nucleotide-binding</keyword>
<dbReference type="Gene3D" id="2.40.50.910">
    <property type="entry name" value="Type VII secretion system EccB, repeat 3 domain"/>
    <property type="match status" value="1"/>
</dbReference>
<dbReference type="GO" id="GO:0005524">
    <property type="term" value="F:ATP binding"/>
    <property type="evidence" value="ECO:0007669"/>
    <property type="project" value="UniProtKB-KW"/>
</dbReference>
<keyword evidence="13" id="KW-1185">Reference proteome</keyword>
<dbReference type="InterPro" id="IPR042485">
    <property type="entry name" value="T7SS_EccB_R3"/>
</dbReference>
<dbReference type="FunFam" id="3.30.2390.20:FF:000001">
    <property type="entry name" value="ESX-1 secretion system ATPase EccB1"/>
    <property type="match status" value="1"/>
</dbReference>
<dbReference type="Proteomes" id="UP000467236">
    <property type="component" value="Chromosome"/>
</dbReference>
<evidence type="ECO:0000256" key="5">
    <source>
        <dbReference type="ARBA" id="ARBA00022519"/>
    </source>
</evidence>
<evidence type="ECO:0000256" key="1">
    <source>
        <dbReference type="ARBA" id="ARBA00004377"/>
    </source>
</evidence>
<name>A0A7I7MTF1_9MYCO</name>
<protein>
    <submittedName>
        <fullName evidence="12">ESX-1 secretion system protein eccB1</fullName>
    </submittedName>
</protein>
<organism evidence="12 13">
    <name type="scientific">Mycobacterium shinjukuense</name>
    <dbReference type="NCBI Taxonomy" id="398694"/>
    <lineage>
        <taxon>Bacteria</taxon>
        <taxon>Bacillati</taxon>
        <taxon>Actinomycetota</taxon>
        <taxon>Actinomycetes</taxon>
        <taxon>Mycobacteriales</taxon>
        <taxon>Mycobacteriaceae</taxon>
        <taxon>Mycobacterium</taxon>
    </lineage>
</organism>
<dbReference type="InterPro" id="IPR044857">
    <property type="entry name" value="T7SS_EccB_R1"/>
</dbReference>
<keyword evidence="4" id="KW-1003">Cell membrane</keyword>
<sequence length="480" mass="51204">MGLRLTTKVQVSGWRFLLRRVEHAIVRRDTRMFDDPLQFYSRSVWLGIVVAVLILVGAGLLAYFKPQGKLGGTSLLTDRSTNQLYVILSGQLHPVYNLTSARLVLGNPASPATVKSSELGRMPRGQTIGIPGAPYATPVSGGTTSTWTLCDTVARAETSSPSVQTAILALPLTIDPSIDPIQPNEALLASYGGQQWIVTTKGRHAIDLANRALTSSMGIPVTAKPIPISEGMFNALPDMGSWQLPPIPGAGAPNTLGLPEALVIGSVFQIHTDKGPRYFVVLPNGIAQVNATTAAALRATQSHGLVAPPAVVPSLVVTIPERVYDSPLPDEQLKLLDRPQEPVLCWTWERGAGDQSPKTTVLAGRHLPIQPSQMNTGIKQIQGTATVYTDGGKFIALQSPDPRYHESMYYIDPEGVRYGIPDADSAKALGLGSPKTAPWEIVRLLVDGPVLSKDAALLEHDTLPADPNPRKVPAGTPGAP</sequence>
<keyword evidence="5" id="KW-0997">Cell inner membrane</keyword>